<dbReference type="GeneID" id="36326339"/>
<organism evidence="2 3">
    <name type="scientific">Postia placenta MAD-698-R-SB12</name>
    <dbReference type="NCBI Taxonomy" id="670580"/>
    <lineage>
        <taxon>Eukaryota</taxon>
        <taxon>Fungi</taxon>
        <taxon>Dikarya</taxon>
        <taxon>Basidiomycota</taxon>
        <taxon>Agaricomycotina</taxon>
        <taxon>Agaricomycetes</taxon>
        <taxon>Polyporales</taxon>
        <taxon>Adustoporiaceae</taxon>
        <taxon>Rhodonia</taxon>
    </lineage>
</organism>
<name>A0A1X6MN61_9APHY</name>
<evidence type="ECO:0000313" key="2">
    <source>
        <dbReference type="EMBL" id="OSX57815.1"/>
    </source>
</evidence>
<protein>
    <submittedName>
        <fullName evidence="2">Uncharacterized protein</fullName>
    </submittedName>
</protein>
<dbReference type="EMBL" id="KZ110607">
    <property type="protein sequence ID" value="OSX57815.1"/>
    <property type="molecule type" value="Genomic_DNA"/>
</dbReference>
<proteinExistence type="predicted"/>
<evidence type="ECO:0000313" key="3">
    <source>
        <dbReference type="Proteomes" id="UP000194127"/>
    </source>
</evidence>
<dbReference type="Proteomes" id="UP000194127">
    <property type="component" value="Unassembled WGS sequence"/>
</dbReference>
<gene>
    <name evidence="2" type="ORF">POSPLADRAFT_1061491</name>
</gene>
<reference evidence="2 3" key="1">
    <citation type="submission" date="2017-04" db="EMBL/GenBank/DDBJ databases">
        <title>Genome Sequence of the Model Brown-Rot Fungus Postia placenta SB12.</title>
        <authorList>
            <consortium name="DOE Joint Genome Institute"/>
            <person name="Gaskell J."/>
            <person name="Kersten P."/>
            <person name="Larrondo L.F."/>
            <person name="Canessa P."/>
            <person name="Martinez D."/>
            <person name="Hibbett D."/>
            <person name="Schmoll M."/>
            <person name="Kubicek C.P."/>
            <person name="Martinez A.T."/>
            <person name="Yadav J."/>
            <person name="Master E."/>
            <person name="Magnuson J.K."/>
            <person name="James T."/>
            <person name="Yaver D."/>
            <person name="Berka R."/>
            <person name="Labutti K."/>
            <person name="Lipzen A."/>
            <person name="Aerts A."/>
            <person name="Barry K."/>
            <person name="Henrissat B."/>
            <person name="Blanchette R."/>
            <person name="Grigoriev I."/>
            <person name="Cullen D."/>
        </authorList>
    </citation>
    <scope>NUCLEOTIDE SEQUENCE [LARGE SCALE GENOMIC DNA]</scope>
    <source>
        <strain evidence="2 3">MAD-698-R-SB12</strain>
    </source>
</reference>
<feature type="region of interest" description="Disordered" evidence="1">
    <location>
        <begin position="38"/>
        <end position="73"/>
    </location>
</feature>
<evidence type="ECO:0000256" key="1">
    <source>
        <dbReference type="SAM" id="MobiDB-lite"/>
    </source>
</evidence>
<dbReference type="RefSeq" id="XP_024334609.1">
    <property type="nucleotide sequence ID" value="XM_024481389.1"/>
</dbReference>
<accession>A0A1X6MN61</accession>
<keyword evidence="3" id="KW-1185">Reference proteome</keyword>
<dbReference type="AlphaFoldDB" id="A0A1X6MN61"/>
<sequence>MSLRRHTFRDVFHITDQAVTLPRPNNAPDVIRPERLASEMRSPWTGAGVSSDQAAPRRPAEATPISPWDPLNIDTVPLPRWAASRMVGLSPRRASSGDNHGPDPICVRTLLGKAPRASHALL</sequence>